<evidence type="ECO:0000259" key="1">
    <source>
        <dbReference type="Pfam" id="PF07411"/>
    </source>
</evidence>
<reference evidence="2 3" key="1">
    <citation type="submission" date="2021-10" db="EMBL/GenBank/DDBJ databases">
        <authorList>
            <person name="Koch H."/>
        </authorList>
    </citation>
    <scope>NUCLEOTIDE SEQUENCE [LARGE SCALE GENOMIC DNA]</scope>
    <source>
        <strain evidence="2">6680</strain>
    </source>
</reference>
<organism evidence="2 3">
    <name type="scientific">Candidatus Nitrotoga arctica</name>
    <dbReference type="NCBI Taxonomy" id="453162"/>
    <lineage>
        <taxon>Bacteria</taxon>
        <taxon>Pseudomonadati</taxon>
        <taxon>Pseudomonadota</taxon>
        <taxon>Betaproteobacteria</taxon>
        <taxon>Nitrosomonadales</taxon>
        <taxon>Gallionellaceae</taxon>
        <taxon>Candidatus Nitrotoga</taxon>
    </lineage>
</organism>
<evidence type="ECO:0000313" key="3">
    <source>
        <dbReference type="Proteomes" id="UP000839052"/>
    </source>
</evidence>
<name>A0ABM8Z2Q2_9PROT</name>
<dbReference type="SUPFAM" id="SSF160113">
    <property type="entry name" value="YegP-like"/>
    <property type="match status" value="1"/>
</dbReference>
<proteinExistence type="predicted"/>
<evidence type="ECO:0000313" key="2">
    <source>
        <dbReference type="EMBL" id="CAG9934096.1"/>
    </source>
</evidence>
<dbReference type="Proteomes" id="UP000839052">
    <property type="component" value="Chromosome"/>
</dbReference>
<dbReference type="InterPro" id="IPR036913">
    <property type="entry name" value="YegP-like_sf"/>
</dbReference>
<protein>
    <recommendedName>
        <fullName evidence="1">DUF1508 domain-containing protein</fullName>
    </recommendedName>
</protein>
<dbReference type="Pfam" id="PF07411">
    <property type="entry name" value="DUF1508"/>
    <property type="match status" value="1"/>
</dbReference>
<dbReference type="RefSeq" id="WP_239797778.1">
    <property type="nucleotide sequence ID" value="NZ_OU912926.1"/>
</dbReference>
<dbReference type="Gene3D" id="3.30.160.160">
    <property type="entry name" value="YegP-like"/>
    <property type="match status" value="1"/>
</dbReference>
<dbReference type="EMBL" id="OU912926">
    <property type="protein sequence ID" value="CAG9934096.1"/>
    <property type="molecule type" value="Genomic_DNA"/>
</dbReference>
<dbReference type="InterPro" id="IPR010879">
    <property type="entry name" value="DUF1508"/>
</dbReference>
<keyword evidence="3" id="KW-1185">Reference proteome</keyword>
<accession>A0ABM8Z2Q2</accession>
<feature type="domain" description="DUF1508" evidence="1">
    <location>
        <begin position="26"/>
        <end position="60"/>
    </location>
</feature>
<gene>
    <name evidence="2" type="ORF">NTG6680_2847</name>
</gene>
<sequence>MFFEIYDEPPSSGILGLPGLMQPKDIEWRWRLKGDNYKTVASGESYKNKDDCLHAINLLMGTNFSTKINDLSVDRL</sequence>